<dbReference type="RefSeq" id="XP_056501176.1">
    <property type="nucleotide sequence ID" value="XM_056644362.1"/>
</dbReference>
<comment type="similarity">
    <text evidence="5">Belongs to the SURF1 family.</text>
</comment>
<protein>
    <recommendedName>
        <fullName evidence="5">SURF1-like protein</fullName>
    </recommendedName>
</protein>
<keyword evidence="7" id="KW-1185">Reference proteome</keyword>
<dbReference type="PANTHER" id="PTHR23427">
    <property type="entry name" value="SURFEIT LOCUS PROTEIN"/>
    <property type="match status" value="1"/>
</dbReference>
<evidence type="ECO:0000256" key="4">
    <source>
        <dbReference type="ARBA" id="ARBA00023136"/>
    </source>
</evidence>
<accession>A0A9W9TP13</accession>
<keyword evidence="3 5" id="KW-1133">Transmembrane helix</keyword>
<comment type="caution">
    <text evidence="5">Lacks conserved residue(s) required for the propagation of feature annotation.</text>
</comment>
<dbReference type="Proteomes" id="UP001147733">
    <property type="component" value="Unassembled WGS sequence"/>
</dbReference>
<gene>
    <name evidence="6" type="ORF">N7469_005442</name>
</gene>
<comment type="subcellular location">
    <subcellularLocation>
        <location evidence="1">Membrane</location>
    </subcellularLocation>
    <subcellularLocation>
        <location evidence="5">Mitochondrion inner membrane</location>
        <topology evidence="5">Multi-pass membrane protein</topology>
    </subcellularLocation>
</comment>
<evidence type="ECO:0000313" key="6">
    <source>
        <dbReference type="EMBL" id="KAJ5233676.1"/>
    </source>
</evidence>
<keyword evidence="5" id="KW-0999">Mitochondrion inner membrane</keyword>
<dbReference type="InterPro" id="IPR002994">
    <property type="entry name" value="Surf1/Shy1"/>
</dbReference>
<dbReference type="CDD" id="cd06662">
    <property type="entry name" value="SURF1"/>
    <property type="match status" value="1"/>
</dbReference>
<dbReference type="GeneID" id="81383529"/>
<keyword evidence="4 5" id="KW-0472">Membrane</keyword>
<comment type="caution">
    <text evidence="6">The sequence shown here is derived from an EMBL/GenBank/DDBJ whole genome shotgun (WGS) entry which is preliminary data.</text>
</comment>
<dbReference type="PROSITE" id="PS50895">
    <property type="entry name" value="SURF1"/>
    <property type="match status" value="1"/>
</dbReference>
<keyword evidence="2 5" id="KW-0812">Transmembrane</keyword>
<keyword evidence="5" id="KW-0496">Mitochondrion</keyword>
<dbReference type="OrthoDB" id="10040024at2759"/>
<reference evidence="6" key="2">
    <citation type="journal article" date="2023" name="IMA Fungus">
        <title>Comparative genomic study of the Penicillium genus elucidates a diverse pangenome and 15 lateral gene transfer events.</title>
        <authorList>
            <person name="Petersen C."/>
            <person name="Sorensen T."/>
            <person name="Nielsen M.R."/>
            <person name="Sondergaard T.E."/>
            <person name="Sorensen J.L."/>
            <person name="Fitzpatrick D.A."/>
            <person name="Frisvad J.C."/>
            <person name="Nielsen K.L."/>
        </authorList>
    </citation>
    <scope>NUCLEOTIDE SEQUENCE</scope>
    <source>
        <strain evidence="6">IBT 23319</strain>
    </source>
</reference>
<evidence type="ECO:0000313" key="7">
    <source>
        <dbReference type="Proteomes" id="UP001147733"/>
    </source>
</evidence>
<evidence type="ECO:0000256" key="5">
    <source>
        <dbReference type="RuleBase" id="RU363076"/>
    </source>
</evidence>
<dbReference type="EMBL" id="JAPQKT010000004">
    <property type="protein sequence ID" value="KAJ5233676.1"/>
    <property type="molecule type" value="Genomic_DNA"/>
</dbReference>
<name>A0A9W9TP13_PENCI</name>
<evidence type="ECO:0000256" key="1">
    <source>
        <dbReference type="ARBA" id="ARBA00004370"/>
    </source>
</evidence>
<sequence length="378" mass="43536">MCTELRRTELGRAGALPPKRDWIRSEAKISPVQLSSREAQLQSQSENTTEYPGEGACSYTMRHFFSNLRRTTPSAWIVPPRVRSSNVAWSQDSICSRCRLQQRRQFTQSRQLTDSLSVVDHPAKLVRVNQKHGPGLIILALIPIISFGLGCWQVQRLDWKTKLIAKFEDRLVRPPLPLPPRVDPDAISEFDYRRVYATGHYNHEKEMLVGPRMREGEDGFIVVTPLERGDDQSTVLVNRGWISRKHMAQKDRPEGLPRGEVTVEGLLREPWQKNMFTPENKPAEGKFYFPDIVQMAELSGSQPVWIESTMTPDLLQFMACEAKGIPIGRAPEVNLRNNHAQYIFTWFGLSFATSVMMWMLVRKKPNEALRRVRQNRNW</sequence>
<proteinExistence type="inferred from homology"/>
<dbReference type="AlphaFoldDB" id="A0A9W9TP13"/>
<dbReference type="Pfam" id="PF02104">
    <property type="entry name" value="SURF1"/>
    <property type="match status" value="1"/>
</dbReference>
<dbReference type="InterPro" id="IPR045214">
    <property type="entry name" value="Surf1/Surf4"/>
</dbReference>
<dbReference type="PANTHER" id="PTHR23427:SF2">
    <property type="entry name" value="SURFEIT LOCUS PROTEIN 1"/>
    <property type="match status" value="1"/>
</dbReference>
<dbReference type="GO" id="GO:0033617">
    <property type="term" value="P:mitochondrial respiratory chain complex IV assembly"/>
    <property type="evidence" value="ECO:0007669"/>
    <property type="project" value="TreeGrafter"/>
</dbReference>
<comment type="function">
    <text evidence="5">Probably involved in the biogenesis of the COX complex.</text>
</comment>
<feature type="transmembrane region" description="Helical" evidence="5">
    <location>
        <begin position="342"/>
        <end position="361"/>
    </location>
</feature>
<evidence type="ECO:0000256" key="2">
    <source>
        <dbReference type="ARBA" id="ARBA00022692"/>
    </source>
</evidence>
<reference evidence="6" key="1">
    <citation type="submission" date="2022-11" db="EMBL/GenBank/DDBJ databases">
        <authorList>
            <person name="Petersen C."/>
        </authorList>
    </citation>
    <scope>NUCLEOTIDE SEQUENCE</scope>
    <source>
        <strain evidence="6">IBT 23319</strain>
    </source>
</reference>
<organism evidence="6 7">
    <name type="scientific">Penicillium citrinum</name>
    <dbReference type="NCBI Taxonomy" id="5077"/>
    <lineage>
        <taxon>Eukaryota</taxon>
        <taxon>Fungi</taxon>
        <taxon>Dikarya</taxon>
        <taxon>Ascomycota</taxon>
        <taxon>Pezizomycotina</taxon>
        <taxon>Eurotiomycetes</taxon>
        <taxon>Eurotiomycetidae</taxon>
        <taxon>Eurotiales</taxon>
        <taxon>Aspergillaceae</taxon>
        <taxon>Penicillium</taxon>
    </lineage>
</organism>
<evidence type="ECO:0000256" key="3">
    <source>
        <dbReference type="ARBA" id="ARBA00022989"/>
    </source>
</evidence>
<dbReference type="GO" id="GO:0005743">
    <property type="term" value="C:mitochondrial inner membrane"/>
    <property type="evidence" value="ECO:0007669"/>
    <property type="project" value="UniProtKB-SubCell"/>
</dbReference>